<evidence type="ECO:0000256" key="1">
    <source>
        <dbReference type="SAM" id="Phobius"/>
    </source>
</evidence>
<keyword evidence="1" id="KW-1133">Transmembrane helix</keyword>
<evidence type="ECO:0000313" key="3">
    <source>
        <dbReference type="Proteomes" id="UP000296079"/>
    </source>
</evidence>
<dbReference type="AlphaFoldDB" id="A0AAE6DGZ6"/>
<gene>
    <name evidence="2" type="ORF">E6A55_13525</name>
</gene>
<dbReference type="EMBL" id="CP039287">
    <property type="protein sequence ID" value="QCC01510.1"/>
    <property type="molecule type" value="Genomic_DNA"/>
</dbReference>
<dbReference type="PROSITE" id="PS51257">
    <property type="entry name" value="PROKAR_LIPOPROTEIN"/>
    <property type="match status" value="1"/>
</dbReference>
<accession>A0AAE6DGZ6</accession>
<protein>
    <submittedName>
        <fullName evidence="2">Uncharacterized protein</fullName>
    </submittedName>
</protein>
<organism evidence="2 3">
    <name type="scientific">Cupriavidus necator (strain ATCC 17699 / DSM 428 / KCTC 22496 / NCIMB 10442 / H16 / Stanier 337)</name>
    <name type="common">Ralstonia eutropha</name>
    <dbReference type="NCBI Taxonomy" id="381666"/>
    <lineage>
        <taxon>Bacteria</taxon>
        <taxon>Pseudomonadati</taxon>
        <taxon>Pseudomonadota</taxon>
        <taxon>Betaproteobacteria</taxon>
        <taxon>Burkholderiales</taxon>
        <taxon>Burkholderiaceae</taxon>
        <taxon>Cupriavidus</taxon>
    </lineage>
</organism>
<proteinExistence type="predicted"/>
<keyword evidence="1" id="KW-0812">Transmembrane</keyword>
<feature type="transmembrane region" description="Helical" evidence="1">
    <location>
        <begin position="6"/>
        <end position="28"/>
    </location>
</feature>
<dbReference type="Gene3D" id="1.20.1250.20">
    <property type="entry name" value="MFS general substrate transporter like domains"/>
    <property type="match status" value="1"/>
</dbReference>
<dbReference type="SUPFAM" id="SSF103473">
    <property type="entry name" value="MFS general substrate transporter"/>
    <property type="match status" value="1"/>
</dbReference>
<keyword evidence="1" id="KW-0472">Membrane</keyword>
<dbReference type="Proteomes" id="UP000296079">
    <property type="component" value="Chromosome 1"/>
</dbReference>
<name>A0AAE6DGZ6_CUPNH</name>
<feature type="transmembrane region" description="Helical" evidence="1">
    <location>
        <begin position="40"/>
        <end position="59"/>
    </location>
</feature>
<sequence length="126" mass="13408">MPRHVLHAGIASAVPYVVAFACLLVVGWLLDKVGQGRERVFMAVGATVMAVFIALMAYAGPDAARSQPTASQIARTESTREHVTHAGLPWAMAHLYWSRATNHSKPGVSIAPCSAPCGLALSDAWR</sequence>
<reference evidence="2 3" key="1">
    <citation type="submission" date="2019-04" db="EMBL/GenBank/DDBJ databases">
        <title>Long-read de novo sequencing of Cupriavidus necator H16.</title>
        <authorList>
            <person name="Little G.T."/>
            <person name="Ehsaan M."/>
            <person name="Arenas-Lopez C."/>
            <person name="Jawed K."/>
            <person name="Winzer K."/>
            <person name="Kovacs K."/>
            <person name="Malys N."/>
            <person name="Minton N.P."/>
        </authorList>
    </citation>
    <scope>NUCLEOTIDE SEQUENCE [LARGE SCALE GENOMIC DNA]</scope>
    <source>
        <strain evidence="2 3">H16</strain>
    </source>
</reference>
<dbReference type="InterPro" id="IPR036259">
    <property type="entry name" value="MFS_trans_sf"/>
</dbReference>
<evidence type="ECO:0000313" key="2">
    <source>
        <dbReference type="EMBL" id="QCC01510.1"/>
    </source>
</evidence>